<evidence type="ECO:0000313" key="1">
    <source>
        <dbReference type="EMBL" id="MCI4676523.1"/>
    </source>
</evidence>
<accession>A0ABS9YZL2</accession>
<keyword evidence="2" id="KW-1185">Reference proteome</keyword>
<dbReference type="RefSeq" id="WP_243072706.1">
    <property type="nucleotide sequence ID" value="NZ_JAIVFL010000001.1"/>
</dbReference>
<dbReference type="EMBL" id="JAIVFL010000001">
    <property type="protein sequence ID" value="MCI4676523.1"/>
    <property type="molecule type" value="Genomic_DNA"/>
</dbReference>
<evidence type="ECO:0000313" key="2">
    <source>
        <dbReference type="Proteomes" id="UP001139068"/>
    </source>
</evidence>
<name>A0ABS9YZL2_9MYCO</name>
<dbReference type="PANTHER" id="PTHR34724">
    <property type="entry name" value="OS12G0596101 PROTEIN"/>
    <property type="match status" value="1"/>
</dbReference>
<reference evidence="1" key="1">
    <citation type="journal article" date="2022" name="ISME J.">
        <title>Identification of active gaseous-alkane degraders at natural gas seeps.</title>
        <authorList>
            <person name="Farhan Ul Haque M."/>
            <person name="Hernandez M."/>
            <person name="Crombie A.T."/>
            <person name="Murrell J.C."/>
        </authorList>
    </citation>
    <scope>NUCLEOTIDE SEQUENCE</scope>
    <source>
        <strain evidence="1">ANDR5</strain>
    </source>
</reference>
<dbReference type="PANTHER" id="PTHR34724:SF4">
    <property type="entry name" value="EXPRESSED PROTEIN"/>
    <property type="match status" value="1"/>
</dbReference>
<comment type="caution">
    <text evidence="1">The sequence shown here is derived from an EMBL/GenBank/DDBJ whole genome shotgun (WGS) entry which is preliminary data.</text>
</comment>
<sequence length="55" mass="5949">MCRAVQCRVCGKTTWAGCGSHVDAVRRSVPAGQWCSGHAASEAAAPRFNLFKRKK</sequence>
<proteinExistence type="predicted"/>
<protein>
    <submittedName>
        <fullName evidence="1">Uncharacterized protein</fullName>
    </submittedName>
</protein>
<organism evidence="1 2">
    <name type="scientific">Candidatus Mycolicibacterium alkanivorans</name>
    <dbReference type="NCBI Taxonomy" id="2954114"/>
    <lineage>
        <taxon>Bacteria</taxon>
        <taxon>Bacillati</taxon>
        <taxon>Actinomycetota</taxon>
        <taxon>Actinomycetes</taxon>
        <taxon>Mycobacteriales</taxon>
        <taxon>Mycobacteriaceae</taxon>
        <taxon>Mycolicibacterium</taxon>
    </lineage>
</organism>
<gene>
    <name evidence="1" type="ORF">K9U37_17200</name>
</gene>
<dbReference type="Proteomes" id="UP001139068">
    <property type="component" value="Unassembled WGS sequence"/>
</dbReference>